<organism evidence="3 6">
    <name type="scientific">Mycobacteroides abscessus</name>
    <dbReference type="NCBI Taxonomy" id="36809"/>
    <lineage>
        <taxon>Bacteria</taxon>
        <taxon>Bacillati</taxon>
        <taxon>Actinomycetota</taxon>
        <taxon>Actinomycetes</taxon>
        <taxon>Mycobacteriales</taxon>
        <taxon>Mycobacteriaceae</taxon>
        <taxon>Mycobacteroides</taxon>
    </lineage>
</organism>
<dbReference type="PANTHER" id="PTHR34846">
    <property type="entry name" value="4-CARBOXYMUCONOLACTONE DECARBOXYLASE FAMILY PROTEIN (AFU_ORTHOLOGUE AFUA_6G11590)"/>
    <property type="match status" value="1"/>
</dbReference>
<dbReference type="Gene3D" id="1.20.1290.10">
    <property type="entry name" value="AhpD-like"/>
    <property type="match status" value="1"/>
</dbReference>
<dbReference type="EMBL" id="CSUW01000009">
    <property type="protein sequence ID" value="CPT49716.1"/>
    <property type="molecule type" value="Genomic_DNA"/>
</dbReference>
<dbReference type="EMBL" id="QXBN01000008">
    <property type="protein sequence ID" value="RIT39549.1"/>
    <property type="molecule type" value="Genomic_DNA"/>
</dbReference>
<dbReference type="Proteomes" id="UP000045782">
    <property type="component" value="Unassembled WGS sequence"/>
</dbReference>
<dbReference type="PATRIC" id="fig|36809.44.peg.2982"/>
<proteinExistence type="predicted"/>
<evidence type="ECO:0000313" key="3">
    <source>
        <dbReference type="EMBL" id="CPV31447.1"/>
    </source>
</evidence>
<evidence type="ECO:0000313" key="7">
    <source>
        <dbReference type="Proteomes" id="UP000284557"/>
    </source>
</evidence>
<protein>
    <submittedName>
        <fullName evidence="4">Carboxymuconolactone decarboxylase family protein</fullName>
    </submittedName>
    <submittedName>
        <fullName evidence="3">Possible carboxymuconolactone decarboxylase</fullName>
    </submittedName>
</protein>
<dbReference type="SUPFAM" id="SSF69118">
    <property type="entry name" value="AhpD-like"/>
    <property type="match status" value="1"/>
</dbReference>
<evidence type="ECO:0000313" key="5">
    <source>
        <dbReference type="Proteomes" id="UP000038487"/>
    </source>
</evidence>
<reference evidence="4 7" key="3">
    <citation type="submission" date="2018-08" db="EMBL/GenBank/DDBJ databases">
        <title>Linezolid Resistance in Mycobacterium abscessus: MIC Distribution and Comprehensive Investigation of Resistance Mechanisms.</title>
        <authorList>
            <person name="Ye M."/>
            <person name="Xu L."/>
            <person name="Zou Y."/>
            <person name="Li B."/>
            <person name="Guo Q."/>
            <person name="Zhang Y."/>
            <person name="Zhan M."/>
            <person name="Xu B."/>
            <person name="Yu F."/>
            <person name="Zhang Z."/>
            <person name="Chu H."/>
        </authorList>
    </citation>
    <scope>NUCLEOTIDE SEQUENCE [LARGE SCALE GENOMIC DNA]</scope>
    <source>
        <strain evidence="4 7">G143</strain>
    </source>
</reference>
<feature type="domain" description="Carboxymuconolactone decarboxylase-like" evidence="1">
    <location>
        <begin position="20"/>
        <end position="99"/>
    </location>
</feature>
<evidence type="ECO:0000259" key="1">
    <source>
        <dbReference type="Pfam" id="PF02627"/>
    </source>
</evidence>
<reference evidence="3 6" key="2">
    <citation type="submission" date="2015-03" db="EMBL/GenBank/DDBJ databases">
        <authorList>
            <person name="Murphy D."/>
        </authorList>
    </citation>
    <scope>NUCLEOTIDE SEQUENCE [LARGE SCALE GENOMIC DNA]</scope>
    <source>
        <strain evidence="3 6">PAP088</strain>
    </source>
</reference>
<dbReference type="RefSeq" id="WP_005057107.1">
    <property type="nucleotide sequence ID" value="NZ_AP022621.1"/>
</dbReference>
<dbReference type="EMBL" id="CSWP01000001">
    <property type="protein sequence ID" value="CPV31447.1"/>
    <property type="molecule type" value="Genomic_DNA"/>
</dbReference>
<dbReference type="InterPro" id="IPR003779">
    <property type="entry name" value="CMD-like"/>
</dbReference>
<evidence type="ECO:0000313" key="6">
    <source>
        <dbReference type="Proteomes" id="UP000045782"/>
    </source>
</evidence>
<dbReference type="PANTHER" id="PTHR34846:SF11">
    <property type="entry name" value="4-CARBOXYMUCONOLACTONE DECARBOXYLASE FAMILY PROTEIN (AFU_ORTHOLOGUE AFUA_6G11590)"/>
    <property type="match status" value="1"/>
</dbReference>
<dbReference type="AlphaFoldDB" id="A0A0U0ZHL3"/>
<dbReference type="GeneID" id="93380051"/>
<evidence type="ECO:0000313" key="4">
    <source>
        <dbReference type="EMBL" id="RIT39549.1"/>
    </source>
</evidence>
<dbReference type="OMA" id="HAAEWRT"/>
<reference evidence="2 5" key="1">
    <citation type="submission" date="2015-03" db="EMBL/GenBank/DDBJ databases">
        <authorList>
            <consortium name="Pathogen Informatics"/>
            <person name="Murphy D."/>
        </authorList>
    </citation>
    <scope>NUCLEOTIDE SEQUENCE [LARGE SCALE GENOMIC DNA]</scope>
    <source>
        <strain evidence="2 5">PAP036</strain>
    </source>
</reference>
<dbReference type="Proteomes" id="UP000038487">
    <property type="component" value="Unassembled WGS sequence"/>
</dbReference>
<dbReference type="Proteomes" id="UP000284557">
    <property type="component" value="Unassembled WGS sequence"/>
</dbReference>
<gene>
    <name evidence="4" type="ORF">D2E76_12515</name>
    <name evidence="2" type="ORF">ERS075527_03698</name>
    <name evidence="3" type="ORF">ERS075579_00233</name>
</gene>
<dbReference type="Pfam" id="PF02627">
    <property type="entry name" value="CMD"/>
    <property type="match status" value="1"/>
</dbReference>
<name>A0A0U0ZHL3_9MYCO</name>
<dbReference type="GO" id="GO:0051920">
    <property type="term" value="F:peroxiredoxin activity"/>
    <property type="evidence" value="ECO:0007669"/>
    <property type="project" value="InterPro"/>
</dbReference>
<sequence length="158" mass="17640">MARIGNYADDDVAGWLMGSPEMAPGFAGFSDAVYNRSRLPLGVRELARMAVAFANECSVCQNTRFVQSGELDGDFYAEADRWRTSARYSEAERTAAEFAHRFATDHVGLREDDEFWERARQHFDDGLLTDLALSCAFWVGSGRALRVLDVGQSCKINL</sequence>
<evidence type="ECO:0000313" key="2">
    <source>
        <dbReference type="EMBL" id="CPT49716.1"/>
    </source>
</evidence>
<accession>A0A0U0ZHL3</accession>
<dbReference type="InterPro" id="IPR029032">
    <property type="entry name" value="AhpD-like"/>
</dbReference>